<organism evidence="3 4">
    <name type="scientific">Spongiibacter nanhainus</name>
    <dbReference type="NCBI Taxonomy" id="2794344"/>
    <lineage>
        <taxon>Bacteria</taxon>
        <taxon>Pseudomonadati</taxon>
        <taxon>Pseudomonadota</taxon>
        <taxon>Gammaproteobacteria</taxon>
        <taxon>Cellvibrionales</taxon>
        <taxon>Spongiibacteraceae</taxon>
        <taxon>Spongiibacter</taxon>
    </lineage>
</organism>
<dbReference type="KEGG" id="snan:I6N98_16190"/>
<evidence type="ECO:0000313" key="4">
    <source>
        <dbReference type="Proteomes" id="UP000596063"/>
    </source>
</evidence>
<gene>
    <name evidence="3" type="ORF">I6N98_16190</name>
</gene>
<dbReference type="AlphaFoldDB" id="A0A7T4QZU7"/>
<proteinExistence type="predicted"/>
<name>A0A7T4QZU7_9GAMM</name>
<evidence type="ECO:0000313" key="3">
    <source>
        <dbReference type="EMBL" id="QQD17860.1"/>
    </source>
</evidence>
<protein>
    <submittedName>
        <fullName evidence="3">Uncharacterized protein</fullName>
    </submittedName>
</protein>
<evidence type="ECO:0000256" key="2">
    <source>
        <dbReference type="SAM" id="Phobius"/>
    </source>
</evidence>
<feature type="compositionally biased region" description="Polar residues" evidence="1">
    <location>
        <begin position="123"/>
        <end position="133"/>
    </location>
</feature>
<feature type="region of interest" description="Disordered" evidence="1">
    <location>
        <begin position="115"/>
        <end position="145"/>
    </location>
</feature>
<accession>A0A7T4QZU7</accession>
<keyword evidence="4" id="KW-1185">Reference proteome</keyword>
<keyword evidence="2" id="KW-1133">Transmembrane helix</keyword>
<dbReference type="EMBL" id="CP066167">
    <property type="protein sequence ID" value="QQD17860.1"/>
    <property type="molecule type" value="Genomic_DNA"/>
</dbReference>
<dbReference type="RefSeq" id="WP_198569359.1">
    <property type="nucleotide sequence ID" value="NZ_CP066167.1"/>
</dbReference>
<dbReference type="Proteomes" id="UP000596063">
    <property type="component" value="Chromosome"/>
</dbReference>
<evidence type="ECO:0000256" key="1">
    <source>
        <dbReference type="SAM" id="MobiDB-lite"/>
    </source>
</evidence>
<keyword evidence="2" id="KW-0472">Membrane</keyword>
<sequence>MALTALQAYNLEKALGRGQLVEAIKLYREATGCDLTTAKIEVDKFAAELKKRKPWLFKDQALPESSGVDADGAIRKTRFNPKALLVFFLVDGLIFAGIIYYFVFYQPDQRAERRAERASSASVQATSGNQGRPASQRLIPPTSPDQYTAAIGDADSFASLYRQKIQSRDYIARKSSSSSRRYDDSELERQIKTARSELAKMRPLPDHQSAAYIPLTEGQPTIDGILETSEWQDAIVLAVDEELGTDLYLQTDGEWLFIACDARGEKTPGGYDQLRVYFHAGLLENLVNERIHIGRSGGVTSIRQTRFRWQGKPPKNDDERWKKYQISDWGLYQYAAGTSSMSAGHRQYEAAIHLGEAGLHAGAPFTVYVEVETDPLRNDAGKFVERRYLGHYGSEAQPKWLVF</sequence>
<keyword evidence="2" id="KW-0812">Transmembrane</keyword>
<feature type="transmembrane region" description="Helical" evidence="2">
    <location>
        <begin position="83"/>
        <end position="104"/>
    </location>
</feature>
<reference evidence="3 4" key="1">
    <citation type="submission" date="2020-12" db="EMBL/GenBank/DDBJ databases">
        <authorList>
            <person name="Shan Y."/>
        </authorList>
    </citation>
    <scope>NUCLEOTIDE SEQUENCE [LARGE SCALE GENOMIC DNA]</scope>
    <source>
        <strain evidence="4">csc3.9</strain>
    </source>
</reference>